<sequence>MTSTEPDPAASRRALLRRAAVTGGAAVAGTTAAAAPAAAATAGTTANAAPAAAATGDPVVLGGTTTGGLHTVVTSAADGGAATLALENSTGATLRLTRRSSSFGWGGGLVSTADGLGVQRVVDSAVVQHETLTTANATMLVPIPPTRVLDSRSATGRARLLEGAGRVDPQGRVLADTLLVVHLRDIVDYGDGLMGNVTVANTARGGFATVWGRGELPTASTINWWDAGQLLSNGVISQLGGYETAGGDYYPDVVAVWVAAGAAAVILDVTGLLVFHPESAVVNAKAAQGGRVGAGGVRARVIREAAERGDREVRTGA</sequence>
<reference evidence="1 2" key="1">
    <citation type="submission" date="2021-03" db="EMBL/GenBank/DDBJ databases">
        <authorList>
            <person name="Lee D.-H."/>
        </authorList>
    </citation>
    <scope>NUCLEOTIDE SEQUENCE [LARGE SCALE GENOMIC DNA]</scope>
    <source>
        <strain evidence="1 2">MMS20-R2-23</strain>
    </source>
</reference>
<evidence type="ECO:0000313" key="1">
    <source>
        <dbReference type="EMBL" id="MBO4164545.1"/>
    </source>
</evidence>
<evidence type="ECO:0000313" key="2">
    <source>
        <dbReference type="Proteomes" id="UP000671399"/>
    </source>
</evidence>
<dbReference type="Proteomes" id="UP000671399">
    <property type="component" value="Unassembled WGS sequence"/>
</dbReference>
<gene>
    <name evidence="1" type="ORF">JQN83_27580</name>
</gene>
<comment type="caution">
    <text evidence="1">The sequence shown here is derived from an EMBL/GenBank/DDBJ whole genome shotgun (WGS) entry which is preliminary data.</text>
</comment>
<dbReference type="PROSITE" id="PS51318">
    <property type="entry name" value="TAT"/>
    <property type="match status" value="1"/>
</dbReference>
<dbReference type="RefSeq" id="WP_208570083.1">
    <property type="nucleotide sequence ID" value="NZ_JAGFWR010000026.1"/>
</dbReference>
<accession>A0ABS3VFY3</accession>
<keyword evidence="2" id="KW-1185">Reference proteome</keyword>
<protein>
    <submittedName>
        <fullName evidence="1">Uncharacterized protein</fullName>
    </submittedName>
</protein>
<dbReference type="InterPro" id="IPR006311">
    <property type="entry name" value="TAT_signal"/>
</dbReference>
<dbReference type="EMBL" id="JAGFWR010000026">
    <property type="protein sequence ID" value="MBO4164545.1"/>
    <property type="molecule type" value="Genomic_DNA"/>
</dbReference>
<name>A0ABS3VFY3_9ACTN</name>
<proteinExistence type="predicted"/>
<organism evidence="1 2">
    <name type="scientific">Micromonospora antibiotica</name>
    <dbReference type="NCBI Taxonomy" id="2807623"/>
    <lineage>
        <taxon>Bacteria</taxon>
        <taxon>Bacillati</taxon>
        <taxon>Actinomycetota</taxon>
        <taxon>Actinomycetes</taxon>
        <taxon>Micromonosporales</taxon>
        <taxon>Micromonosporaceae</taxon>
        <taxon>Micromonospora</taxon>
    </lineage>
</organism>